<proteinExistence type="predicted"/>
<dbReference type="GO" id="GO:0003916">
    <property type="term" value="F:DNA topoisomerase activity"/>
    <property type="evidence" value="ECO:0007669"/>
    <property type="project" value="InterPro"/>
</dbReference>
<organism evidence="4 5">
    <name type="scientific">Idiomarina baltica</name>
    <dbReference type="NCBI Taxonomy" id="190892"/>
    <lineage>
        <taxon>Bacteria</taxon>
        <taxon>Pseudomonadati</taxon>
        <taxon>Pseudomonadota</taxon>
        <taxon>Gammaproteobacteria</taxon>
        <taxon>Alteromonadales</taxon>
        <taxon>Idiomarinaceae</taxon>
        <taxon>Idiomarina</taxon>
    </lineage>
</organism>
<dbReference type="GO" id="GO:0009307">
    <property type="term" value="P:DNA restriction-modification system"/>
    <property type="evidence" value="ECO:0007669"/>
    <property type="project" value="InterPro"/>
</dbReference>
<dbReference type="InterPro" id="IPR052906">
    <property type="entry name" value="Type_IV_Methyl-Rstrct_Enzyme"/>
</dbReference>
<dbReference type="Gene3D" id="3.30.65.10">
    <property type="entry name" value="Bacterial Topoisomerase I, domain 1"/>
    <property type="match status" value="1"/>
</dbReference>
<reference evidence="4 5" key="1">
    <citation type="journal article" date="2018" name="Nat. Biotechnol.">
        <title>A standardized bacterial taxonomy based on genome phylogeny substantially revises the tree of life.</title>
        <authorList>
            <person name="Parks D.H."/>
            <person name="Chuvochina M."/>
            <person name="Waite D.W."/>
            <person name="Rinke C."/>
            <person name="Skarshewski A."/>
            <person name="Chaumeil P.A."/>
            <person name="Hugenholtz P."/>
        </authorList>
    </citation>
    <scope>NUCLEOTIDE SEQUENCE [LARGE SCALE GENOMIC DNA]</scope>
    <source>
        <strain evidence="4">UBA9360</strain>
    </source>
</reference>
<evidence type="ECO:0000259" key="3">
    <source>
        <dbReference type="Pfam" id="PF04471"/>
    </source>
</evidence>
<dbReference type="AlphaFoldDB" id="A0A348WNZ2"/>
<feature type="transmembrane region" description="Helical" evidence="1">
    <location>
        <begin position="12"/>
        <end position="35"/>
    </location>
</feature>
<comment type="caution">
    <text evidence="4">The sequence shown here is derived from an EMBL/GenBank/DDBJ whole genome shotgun (WGS) entry which is preliminary data.</text>
</comment>
<feature type="transmembrane region" description="Helical" evidence="1">
    <location>
        <begin position="68"/>
        <end position="93"/>
    </location>
</feature>
<name>A0A348WNZ2_9GAMM</name>
<dbReference type="Gene3D" id="3.40.1350.10">
    <property type="match status" value="1"/>
</dbReference>
<keyword evidence="4" id="KW-0255">Endonuclease</keyword>
<dbReference type="SUPFAM" id="SSF52980">
    <property type="entry name" value="Restriction endonuclease-like"/>
    <property type="match status" value="1"/>
</dbReference>
<dbReference type="GO" id="GO:0003677">
    <property type="term" value="F:DNA binding"/>
    <property type="evidence" value="ECO:0007669"/>
    <property type="project" value="InterPro"/>
</dbReference>
<keyword evidence="1" id="KW-0472">Membrane</keyword>
<evidence type="ECO:0000313" key="5">
    <source>
        <dbReference type="Proteomes" id="UP000262878"/>
    </source>
</evidence>
<keyword evidence="4" id="KW-0540">Nuclease</keyword>
<gene>
    <name evidence="4" type="ORF">DCR58_05635</name>
</gene>
<dbReference type="GO" id="GO:0015666">
    <property type="term" value="F:restriction endodeoxyribonuclease activity"/>
    <property type="evidence" value="ECO:0007669"/>
    <property type="project" value="TreeGrafter"/>
</dbReference>
<dbReference type="Proteomes" id="UP000262878">
    <property type="component" value="Unassembled WGS sequence"/>
</dbReference>
<evidence type="ECO:0000259" key="2">
    <source>
        <dbReference type="Pfam" id="PF01396"/>
    </source>
</evidence>
<dbReference type="STRING" id="314276.OS145_00550"/>
<evidence type="ECO:0000313" key="4">
    <source>
        <dbReference type="EMBL" id="HAR56254.1"/>
    </source>
</evidence>
<keyword evidence="1" id="KW-1133">Transmembrane helix</keyword>
<dbReference type="EMBL" id="DMUP01000128">
    <property type="protein sequence ID" value="HAR56254.1"/>
    <property type="molecule type" value="Genomic_DNA"/>
</dbReference>
<dbReference type="InterPro" id="IPR011335">
    <property type="entry name" value="Restrct_endonuc-II-like"/>
</dbReference>
<dbReference type="GO" id="GO:0005694">
    <property type="term" value="C:chromosome"/>
    <property type="evidence" value="ECO:0007669"/>
    <property type="project" value="InterPro"/>
</dbReference>
<dbReference type="InterPro" id="IPR011856">
    <property type="entry name" value="tRNA_endonuc-like_dom_sf"/>
</dbReference>
<evidence type="ECO:0000256" key="1">
    <source>
        <dbReference type="SAM" id="Phobius"/>
    </source>
</evidence>
<accession>A0A348WNZ2</accession>
<dbReference type="PANTHER" id="PTHR30015:SF7">
    <property type="entry name" value="TYPE IV METHYL-DIRECTED RESTRICTION ENZYME ECOKMRR"/>
    <property type="match status" value="1"/>
</dbReference>
<dbReference type="InterPro" id="IPR013498">
    <property type="entry name" value="Topo_IA_Znf"/>
</dbReference>
<feature type="domain" description="DNA topoisomerase type IA zn finger" evidence="2">
    <location>
        <begin position="242"/>
        <end position="279"/>
    </location>
</feature>
<dbReference type="Pfam" id="PF01396">
    <property type="entry name" value="Zn_ribbon_Top1"/>
    <property type="match status" value="1"/>
</dbReference>
<protein>
    <submittedName>
        <fullName evidence="4">Restriction endonuclease</fullName>
    </submittedName>
</protein>
<feature type="domain" description="Restriction endonuclease type IV Mrr" evidence="3">
    <location>
        <begin position="111"/>
        <end position="220"/>
    </location>
</feature>
<sequence>MPRRSKSLIEGLLDLFSTWPWYISLFLAPITYFSINLIVQSHTWGTVEIDINDPTSMTAYMAHFMGQLLLPLLQFALPALLVLASIVSLINALSNQQRYERVIQSSEPAVLKTVDWEHFEQLVGEFFSREGYHVKPTPTGPDGGIDLRIERNGQLYLVQCKQWKYRKVPVSVVRELFGVVIAEGAAGGFIVTSGELTHDAHIFAKGKPIHIIDGETFHRFVRQREKAAVRFPPSPNTRPTTQVCPKCEGPMVKRIARRGPNRGESFWGCKRFPKCHGTRP</sequence>
<dbReference type="Pfam" id="PF04471">
    <property type="entry name" value="Mrr_cat"/>
    <property type="match status" value="1"/>
</dbReference>
<dbReference type="InterPro" id="IPR007560">
    <property type="entry name" value="Restrct_endonuc_IV_Mrr"/>
</dbReference>
<dbReference type="SUPFAM" id="SSF57783">
    <property type="entry name" value="Zinc beta-ribbon"/>
    <property type="match status" value="1"/>
</dbReference>
<keyword evidence="4" id="KW-0378">Hydrolase</keyword>
<keyword evidence="1" id="KW-0812">Transmembrane</keyword>
<dbReference type="GO" id="GO:0006265">
    <property type="term" value="P:DNA topological change"/>
    <property type="evidence" value="ECO:0007669"/>
    <property type="project" value="InterPro"/>
</dbReference>
<dbReference type="PANTHER" id="PTHR30015">
    <property type="entry name" value="MRR RESTRICTION SYSTEM PROTEIN"/>
    <property type="match status" value="1"/>
</dbReference>